<dbReference type="EMBL" id="OKRB01000024">
    <property type="protein sequence ID" value="SPE17952.1"/>
    <property type="molecule type" value="Genomic_DNA"/>
</dbReference>
<evidence type="ECO:0000313" key="2">
    <source>
        <dbReference type="Proteomes" id="UP000239735"/>
    </source>
</evidence>
<proteinExistence type="predicted"/>
<gene>
    <name evidence="1" type="ORF">SBA5_120028</name>
</gene>
<evidence type="ECO:0000313" key="1">
    <source>
        <dbReference type="EMBL" id="SPE17952.1"/>
    </source>
</evidence>
<name>A0A2N9L3S1_9BACT</name>
<dbReference type="Proteomes" id="UP000239735">
    <property type="component" value="Unassembled WGS sequence"/>
</dbReference>
<sequence length="87" mass="9518">MEVGITAHRVTKTSPPCNSRMKTHALAAMISAVTMAKRRERREAFPRGITVPTFVFLGPDEGSVTVLYHAGRRGTGGEWAADRFCAQ</sequence>
<accession>A0A2N9L3S1</accession>
<protein>
    <submittedName>
        <fullName evidence="1">Uncharacterized protein</fullName>
    </submittedName>
</protein>
<organism evidence="1 2">
    <name type="scientific">Candidatus Sulfuritelmatomonas gaucii</name>
    <dbReference type="NCBI Taxonomy" id="2043161"/>
    <lineage>
        <taxon>Bacteria</taxon>
        <taxon>Pseudomonadati</taxon>
        <taxon>Acidobacteriota</taxon>
        <taxon>Terriglobia</taxon>
        <taxon>Terriglobales</taxon>
        <taxon>Acidobacteriaceae</taxon>
        <taxon>Candidatus Sulfuritelmatomonas</taxon>
    </lineage>
</organism>
<reference evidence="2" key="1">
    <citation type="submission" date="2018-02" db="EMBL/GenBank/DDBJ databases">
        <authorList>
            <person name="Hausmann B."/>
        </authorList>
    </citation>
    <scope>NUCLEOTIDE SEQUENCE [LARGE SCALE GENOMIC DNA]</scope>
    <source>
        <strain evidence="2">Peat soil MAG SbA5</strain>
    </source>
</reference>
<dbReference type="AlphaFoldDB" id="A0A2N9L3S1"/>